<protein>
    <submittedName>
        <fullName evidence="2">Uncharacterized protein</fullName>
    </submittedName>
</protein>
<keyword evidence="3" id="KW-1185">Reference proteome</keyword>
<proteinExistence type="predicted"/>
<dbReference type="AlphaFoldDB" id="A0A8X6N8M3"/>
<comment type="caution">
    <text evidence="2">The sequence shown here is derived from an EMBL/GenBank/DDBJ whole genome shotgun (WGS) entry which is preliminary data.</text>
</comment>
<reference evidence="2" key="1">
    <citation type="submission" date="2020-08" db="EMBL/GenBank/DDBJ databases">
        <title>Multicomponent nature underlies the extraordinary mechanical properties of spider dragline silk.</title>
        <authorList>
            <person name="Kono N."/>
            <person name="Nakamura H."/>
            <person name="Mori M."/>
            <person name="Yoshida Y."/>
            <person name="Ohtoshi R."/>
            <person name="Malay A.D."/>
            <person name="Moran D.A.P."/>
            <person name="Tomita M."/>
            <person name="Numata K."/>
            <person name="Arakawa K."/>
        </authorList>
    </citation>
    <scope>NUCLEOTIDE SEQUENCE</scope>
</reference>
<name>A0A8X6N8M3_NEPPI</name>
<dbReference type="Proteomes" id="UP000887013">
    <property type="component" value="Unassembled WGS sequence"/>
</dbReference>
<organism evidence="2 3">
    <name type="scientific">Nephila pilipes</name>
    <name type="common">Giant wood spider</name>
    <name type="synonym">Nephila maculata</name>
    <dbReference type="NCBI Taxonomy" id="299642"/>
    <lineage>
        <taxon>Eukaryota</taxon>
        <taxon>Metazoa</taxon>
        <taxon>Ecdysozoa</taxon>
        <taxon>Arthropoda</taxon>
        <taxon>Chelicerata</taxon>
        <taxon>Arachnida</taxon>
        <taxon>Araneae</taxon>
        <taxon>Araneomorphae</taxon>
        <taxon>Entelegynae</taxon>
        <taxon>Araneoidea</taxon>
        <taxon>Nephilidae</taxon>
        <taxon>Nephila</taxon>
    </lineage>
</organism>
<sequence length="85" mass="9427">MNPELSRILEPEKGPLKGMKQGHAGSRDEVDVCLYARAEGCLLEHQTNISFSAGKSSRKKGINMKVRGDKLLSFQYAVTSNLFRS</sequence>
<accession>A0A8X6N8M3</accession>
<dbReference type="OrthoDB" id="8060176at2759"/>
<dbReference type="EMBL" id="BMAW01006905">
    <property type="protein sequence ID" value="GFT01165.1"/>
    <property type="molecule type" value="Genomic_DNA"/>
</dbReference>
<feature type="region of interest" description="Disordered" evidence="1">
    <location>
        <begin position="1"/>
        <end position="23"/>
    </location>
</feature>
<evidence type="ECO:0000313" key="2">
    <source>
        <dbReference type="EMBL" id="GFT01165.1"/>
    </source>
</evidence>
<evidence type="ECO:0000256" key="1">
    <source>
        <dbReference type="SAM" id="MobiDB-lite"/>
    </source>
</evidence>
<gene>
    <name evidence="2" type="ORF">NPIL_214871</name>
</gene>
<evidence type="ECO:0000313" key="3">
    <source>
        <dbReference type="Proteomes" id="UP000887013"/>
    </source>
</evidence>